<feature type="domain" description="Water stress and hypersensitive response" evidence="3">
    <location>
        <begin position="43"/>
        <end position="162"/>
    </location>
</feature>
<evidence type="ECO:0000259" key="3">
    <source>
        <dbReference type="SMART" id="SM00769"/>
    </source>
</evidence>
<dbReference type="Proteomes" id="UP000321935">
    <property type="component" value="Unassembled WGS sequence"/>
</dbReference>
<feature type="transmembrane region" description="Helical" evidence="2">
    <location>
        <begin position="6"/>
        <end position="26"/>
    </location>
</feature>
<evidence type="ECO:0000313" key="5">
    <source>
        <dbReference type="Proteomes" id="UP000321935"/>
    </source>
</evidence>
<dbReference type="AlphaFoldDB" id="A0A5C7AZT1"/>
<dbReference type="InterPro" id="IPR004864">
    <property type="entry name" value="LEA_2"/>
</dbReference>
<dbReference type="Pfam" id="PF03168">
    <property type="entry name" value="LEA_2"/>
    <property type="match status" value="2"/>
</dbReference>
<accession>A0A5C7AZT1</accession>
<dbReference type="OrthoDB" id="892296at2"/>
<feature type="domain" description="Water stress and hypersensitive response" evidence="3">
    <location>
        <begin position="169"/>
        <end position="287"/>
    </location>
</feature>
<name>A0A5C7AZT1_9BACT</name>
<keyword evidence="2" id="KW-1133">Transmembrane helix</keyword>
<evidence type="ECO:0000256" key="1">
    <source>
        <dbReference type="ARBA" id="ARBA00005960"/>
    </source>
</evidence>
<dbReference type="SMART" id="SM00769">
    <property type="entry name" value="WHy"/>
    <property type="match status" value="2"/>
</dbReference>
<dbReference type="Gene3D" id="2.60.40.1820">
    <property type="match status" value="2"/>
</dbReference>
<gene>
    <name evidence="4" type="ORF">ESV85_06975</name>
</gene>
<organism evidence="4 5">
    <name type="scientific">Algoriphagus aquimarinus</name>
    <dbReference type="NCBI Taxonomy" id="237018"/>
    <lineage>
        <taxon>Bacteria</taxon>
        <taxon>Pseudomonadati</taxon>
        <taxon>Bacteroidota</taxon>
        <taxon>Cytophagia</taxon>
        <taxon>Cytophagales</taxon>
        <taxon>Cyclobacteriaceae</taxon>
        <taxon>Algoriphagus</taxon>
    </lineage>
</organism>
<dbReference type="InterPro" id="IPR045043">
    <property type="entry name" value="Lea14-like"/>
</dbReference>
<reference evidence="4 5" key="1">
    <citation type="submission" date="2019-08" db="EMBL/GenBank/DDBJ databases">
        <title>Genomes sequence of Algoriphagus aquimarinus ACAM450.</title>
        <authorList>
            <person name="Bowman J.P."/>
        </authorList>
    </citation>
    <scope>NUCLEOTIDE SEQUENCE [LARGE SCALE GENOMIC DNA]</scope>
    <source>
        <strain evidence="4 5">ACAM 450</strain>
    </source>
</reference>
<keyword evidence="2" id="KW-0472">Membrane</keyword>
<dbReference type="RefSeq" id="WP_146916035.1">
    <property type="nucleotide sequence ID" value="NZ_VORW01000002.1"/>
</dbReference>
<dbReference type="PANTHER" id="PTHR31459">
    <property type="match status" value="1"/>
</dbReference>
<comment type="caution">
    <text evidence="4">The sequence shown here is derived from an EMBL/GenBank/DDBJ whole genome shotgun (WGS) entry which is preliminary data.</text>
</comment>
<keyword evidence="2" id="KW-0812">Transmembrane</keyword>
<evidence type="ECO:0000313" key="4">
    <source>
        <dbReference type="EMBL" id="TXE13704.1"/>
    </source>
</evidence>
<dbReference type="GO" id="GO:0009269">
    <property type="term" value="P:response to desiccation"/>
    <property type="evidence" value="ECO:0007669"/>
    <property type="project" value="InterPro"/>
</dbReference>
<proteinExistence type="inferred from homology"/>
<dbReference type="InterPro" id="IPR013990">
    <property type="entry name" value="WHy-dom"/>
</dbReference>
<protein>
    <submittedName>
        <fullName evidence="4">LEA type 2 family protein</fullName>
    </submittedName>
</protein>
<evidence type="ECO:0000256" key="2">
    <source>
        <dbReference type="SAM" id="Phobius"/>
    </source>
</evidence>
<dbReference type="SUPFAM" id="SSF117070">
    <property type="entry name" value="LEA14-like"/>
    <property type="match status" value="2"/>
</dbReference>
<comment type="similarity">
    <text evidence="1">Belongs to the LEA type 2 family.</text>
</comment>
<dbReference type="PANTHER" id="PTHR31459:SF2">
    <property type="entry name" value="OS03G0843300 PROTEIN"/>
    <property type="match status" value="1"/>
</dbReference>
<dbReference type="EMBL" id="VORW01000002">
    <property type="protein sequence ID" value="TXE13704.1"/>
    <property type="molecule type" value="Genomic_DNA"/>
</dbReference>
<sequence length="299" mass="34295">MTKKILLTILFLIIASLAVFFIWRFVSYKRETSPYKTFLLPRVELSIMEITSLTAEKTEMTVKVLLKNQLPFSFTADSLQYSIFINDVEVIKSHYKKTISLESNDASLISLPLTILNHHLTSILKASERKEIDSVEYRLHATFFTDIVFKKKFDVDVNRLLPLIYIPELTSKHIQVDSLNFSRAAIQLNISIKNQNVFSIKAKNIAYKFAIEDHDWIEGEIPGVTDIKEQSITDLEIPIRLSFKEVGKTLFDLLKNGKDVKYKLDLTFRIDSENQSVKNSKVILKSSGSVKSLLKAVKE</sequence>